<name>A0AB39RS26_9ACTN</name>
<dbReference type="AlphaFoldDB" id="A0AB39RS26"/>
<dbReference type="EMBL" id="CP163443">
    <property type="protein sequence ID" value="XDQ58333.1"/>
    <property type="molecule type" value="Genomic_DNA"/>
</dbReference>
<dbReference type="RefSeq" id="WP_369251386.1">
    <property type="nucleotide sequence ID" value="NZ_CP163443.1"/>
</dbReference>
<dbReference type="InterPro" id="IPR002347">
    <property type="entry name" value="SDR_fam"/>
</dbReference>
<protein>
    <submittedName>
        <fullName evidence="3">SDR family oxidoreductase</fullName>
    </submittedName>
</protein>
<organism evidence="3">
    <name type="scientific">Streptomyces sp. R41</name>
    <dbReference type="NCBI Taxonomy" id="3238632"/>
    <lineage>
        <taxon>Bacteria</taxon>
        <taxon>Bacillati</taxon>
        <taxon>Actinomycetota</taxon>
        <taxon>Actinomycetes</taxon>
        <taxon>Kitasatosporales</taxon>
        <taxon>Streptomycetaceae</taxon>
        <taxon>Streptomyces</taxon>
    </lineage>
</organism>
<dbReference type="PANTHER" id="PTHR43477:SF1">
    <property type="entry name" value="DIHYDROANTICAPSIN 7-DEHYDROGENASE"/>
    <property type="match status" value="1"/>
</dbReference>
<comment type="similarity">
    <text evidence="1">Belongs to the short-chain dehydrogenases/reductases (SDR) family.</text>
</comment>
<dbReference type="InterPro" id="IPR036291">
    <property type="entry name" value="NAD(P)-bd_dom_sf"/>
</dbReference>
<evidence type="ECO:0000256" key="2">
    <source>
        <dbReference type="ARBA" id="ARBA00023002"/>
    </source>
</evidence>
<evidence type="ECO:0000256" key="1">
    <source>
        <dbReference type="ARBA" id="ARBA00006484"/>
    </source>
</evidence>
<dbReference type="Pfam" id="PF13561">
    <property type="entry name" value="adh_short_C2"/>
    <property type="match status" value="1"/>
</dbReference>
<gene>
    <name evidence="3" type="ORF">AB5J53_45255</name>
</gene>
<evidence type="ECO:0000313" key="3">
    <source>
        <dbReference type="EMBL" id="XDQ58333.1"/>
    </source>
</evidence>
<proteinExistence type="inferred from homology"/>
<keyword evidence="2" id="KW-0560">Oxidoreductase</keyword>
<sequence length="239" mass="24656">MNLAGQRVVILGGTSGIGLATAAAAAREGADVVVVSSKDTSVERALSTLPAGAKGEAVDLTDAGQITAFFERTGDFDHLVFTAGEPLALMTLDDLDIEAAREFFTLRYFGALAAVSAAASHIRPGGSIVLTTGIAADRPGAGWSVAASICGAVRSMVRAMAVELAPLRVNAVSPGVVRSPLWSQMTDQERDDMYAQMAESLPVGRVGETADIAQAYLFLLQQQFATGTIVTVDGGAVLV</sequence>
<reference evidence="3" key="1">
    <citation type="submission" date="2024-07" db="EMBL/GenBank/DDBJ databases">
        <authorList>
            <person name="Yu S.T."/>
        </authorList>
    </citation>
    <scope>NUCLEOTIDE SEQUENCE</scope>
    <source>
        <strain evidence="3">R41</strain>
    </source>
</reference>
<dbReference type="GO" id="GO:0016491">
    <property type="term" value="F:oxidoreductase activity"/>
    <property type="evidence" value="ECO:0007669"/>
    <property type="project" value="UniProtKB-KW"/>
</dbReference>
<dbReference type="InterPro" id="IPR051122">
    <property type="entry name" value="SDR_DHRS6-like"/>
</dbReference>
<dbReference type="PRINTS" id="PR00081">
    <property type="entry name" value="GDHRDH"/>
</dbReference>
<dbReference type="PANTHER" id="PTHR43477">
    <property type="entry name" value="DIHYDROANTICAPSIN 7-DEHYDROGENASE"/>
    <property type="match status" value="1"/>
</dbReference>
<dbReference type="Gene3D" id="3.40.50.720">
    <property type="entry name" value="NAD(P)-binding Rossmann-like Domain"/>
    <property type="match status" value="1"/>
</dbReference>
<accession>A0AB39RS26</accession>
<dbReference type="SUPFAM" id="SSF51735">
    <property type="entry name" value="NAD(P)-binding Rossmann-fold domains"/>
    <property type="match status" value="1"/>
</dbReference>